<comment type="caution">
    <text evidence="2">The sequence shown here is derived from an EMBL/GenBank/DDBJ whole genome shotgun (WGS) entry which is preliminary data.</text>
</comment>
<dbReference type="Proteomes" id="UP000077202">
    <property type="component" value="Unassembled WGS sequence"/>
</dbReference>
<evidence type="ECO:0000313" key="2">
    <source>
        <dbReference type="EMBL" id="OAE19639.1"/>
    </source>
</evidence>
<evidence type="ECO:0000313" key="3">
    <source>
        <dbReference type="Proteomes" id="UP000077202"/>
    </source>
</evidence>
<accession>A0A176VFF7</accession>
<feature type="compositionally biased region" description="Low complexity" evidence="1">
    <location>
        <begin position="10"/>
        <end position="33"/>
    </location>
</feature>
<protein>
    <submittedName>
        <fullName evidence="2">Uncharacterized protein</fullName>
    </submittedName>
</protein>
<organism evidence="2 3">
    <name type="scientific">Marchantia polymorpha subsp. ruderalis</name>
    <dbReference type="NCBI Taxonomy" id="1480154"/>
    <lineage>
        <taxon>Eukaryota</taxon>
        <taxon>Viridiplantae</taxon>
        <taxon>Streptophyta</taxon>
        <taxon>Embryophyta</taxon>
        <taxon>Marchantiophyta</taxon>
        <taxon>Marchantiopsida</taxon>
        <taxon>Marchantiidae</taxon>
        <taxon>Marchantiales</taxon>
        <taxon>Marchantiaceae</taxon>
        <taxon>Marchantia</taxon>
    </lineage>
</organism>
<keyword evidence="3" id="KW-1185">Reference proteome</keyword>
<sequence length="115" mass="12715">MELDWYSRATVNMSSSSSSSSTNSTWRTNVNVSDPERQASRWNSLLNLIQDRGILRGSAVEECPSPRSNVLSPKQRPHAPQQPQLSPQCVRSLAGEGSLSSKSHICFACVLHHHD</sequence>
<name>A0A176VFF7_MARPO</name>
<feature type="region of interest" description="Disordered" evidence="1">
    <location>
        <begin position="1"/>
        <end position="37"/>
    </location>
</feature>
<proteinExistence type="predicted"/>
<dbReference type="EMBL" id="LVLJ01003800">
    <property type="protein sequence ID" value="OAE19639.1"/>
    <property type="molecule type" value="Genomic_DNA"/>
</dbReference>
<reference evidence="2" key="1">
    <citation type="submission" date="2016-03" db="EMBL/GenBank/DDBJ databases">
        <title>Mechanisms controlling the formation of the plant cell surface in tip-growing cells are functionally conserved among land plants.</title>
        <authorList>
            <person name="Honkanen S."/>
            <person name="Jones V.A."/>
            <person name="Morieri G."/>
            <person name="Champion C."/>
            <person name="Hetherington A.J."/>
            <person name="Kelly S."/>
            <person name="Saint-Marcoux D."/>
            <person name="Proust H."/>
            <person name="Prescott H."/>
            <person name="Dolan L."/>
        </authorList>
    </citation>
    <scope>NUCLEOTIDE SEQUENCE [LARGE SCALE GENOMIC DNA]</scope>
    <source>
        <tissue evidence="2">Whole gametophyte</tissue>
    </source>
</reference>
<dbReference type="AlphaFoldDB" id="A0A176VFF7"/>
<evidence type="ECO:0000256" key="1">
    <source>
        <dbReference type="SAM" id="MobiDB-lite"/>
    </source>
</evidence>
<gene>
    <name evidence="2" type="ORF">AXG93_1847s1000</name>
</gene>
<feature type="region of interest" description="Disordered" evidence="1">
    <location>
        <begin position="62"/>
        <end position="87"/>
    </location>
</feature>